<feature type="compositionally biased region" description="Polar residues" evidence="1">
    <location>
        <begin position="18"/>
        <end position="36"/>
    </location>
</feature>
<reference evidence="2 3" key="1">
    <citation type="journal article" date="2014" name="Genome Biol.">
        <title>Transcriptome and methylome profiling reveals relics of genome dominance in the mesopolyploid Brassica oleracea.</title>
        <authorList>
            <person name="Parkin I.A."/>
            <person name="Koh C."/>
            <person name="Tang H."/>
            <person name="Robinson S.J."/>
            <person name="Kagale S."/>
            <person name="Clarke W.E."/>
            <person name="Town C.D."/>
            <person name="Nixon J."/>
            <person name="Krishnakumar V."/>
            <person name="Bidwell S.L."/>
            <person name="Denoeud F."/>
            <person name="Belcram H."/>
            <person name="Links M.G."/>
            <person name="Just J."/>
            <person name="Clarke C."/>
            <person name="Bender T."/>
            <person name="Huebert T."/>
            <person name="Mason A.S."/>
            <person name="Pires J.C."/>
            <person name="Barker G."/>
            <person name="Moore J."/>
            <person name="Walley P.G."/>
            <person name="Manoli S."/>
            <person name="Batley J."/>
            <person name="Edwards D."/>
            <person name="Nelson M.N."/>
            <person name="Wang X."/>
            <person name="Paterson A.H."/>
            <person name="King G."/>
            <person name="Bancroft I."/>
            <person name="Chalhoub B."/>
            <person name="Sharpe A.G."/>
        </authorList>
    </citation>
    <scope>NUCLEOTIDE SEQUENCE</scope>
    <source>
        <strain evidence="2 3">cv. TO1000</strain>
    </source>
</reference>
<dbReference type="PANTHER" id="PTHR33167:SF47">
    <property type="entry name" value="(RAPE) HYPOTHETICAL PROTEIN"/>
    <property type="match status" value="1"/>
</dbReference>
<feature type="compositionally biased region" description="Polar residues" evidence="1">
    <location>
        <begin position="104"/>
        <end position="113"/>
    </location>
</feature>
<feature type="region of interest" description="Disordered" evidence="1">
    <location>
        <begin position="168"/>
        <end position="209"/>
    </location>
</feature>
<sequence>MPFLRTRVKRNLVDEAKGNNSTEDMNLSDHNTSSENATKRQLPVFLLPNSTSQACNASPVKARRKMIDLQLPAHMYLDTDETDDNTICAPYKRSKSGRGDDASHQSNPSGSCLDVKNSTGLLADLNEPLTLQDSEPLALSRDTYSHYRRHNADVEGHWSEKNTSQNGWMVLDAGHGGSTQSQRDLHIPSRSDNAVQPQRQSYPPTDYSNVTFSRERAHRELEARSVNPQASYDSYVESSVASYECSAGLPWLKPKLPCKIEVSNGFLDLNASTNQFTDGLNSVSPQKSLRSSASCSNNANTVRVEKHTSLLSHSLCIADQHKEMNHLLKRDFDINLPCDDASVSVDKHGAKAFCLKKEGENKAANIRHCFDLNACASEDDEGSGLHSSLRVKTKGTFSIDLEAPPTLQSEEEEEEDGESSQDELIKVAAAEAIVAISLSDHPDDAASSSSTDVASKSPLSWFADIITSCSDELERKIDGSGEENSSGEIDYFEAMTLSLHPTKEEDYMPEPLVPENMIFEGTGLNKPRRGKARRGRPKRDFQRDTLPGLSSLSRHEVTEDIQLFSGLMRSRESTSGGDSRATGWGKATRRPRRQRCPPPATVILT</sequence>
<feature type="compositionally biased region" description="Pro residues" evidence="1">
    <location>
        <begin position="596"/>
        <end position="605"/>
    </location>
</feature>
<feature type="compositionally biased region" description="Basic residues" evidence="1">
    <location>
        <begin position="1"/>
        <end position="10"/>
    </location>
</feature>
<feature type="compositionally biased region" description="Acidic residues" evidence="1">
    <location>
        <begin position="409"/>
        <end position="421"/>
    </location>
</feature>
<feature type="compositionally biased region" description="Basic residues" evidence="1">
    <location>
        <begin position="526"/>
        <end position="537"/>
    </location>
</feature>
<dbReference type="eggNOG" id="ENOG502QQQ0">
    <property type="taxonomic scope" value="Eukaryota"/>
</dbReference>
<feature type="compositionally biased region" description="Polar residues" evidence="1">
    <location>
        <begin position="190"/>
        <end position="209"/>
    </location>
</feature>
<evidence type="ECO:0000313" key="3">
    <source>
        <dbReference type="Proteomes" id="UP000032141"/>
    </source>
</evidence>
<dbReference type="STRING" id="109376.A0A0D3BHZ6"/>
<name>A0A0D3BHZ6_BRAOL</name>
<dbReference type="OrthoDB" id="630817at2759"/>
<feature type="region of interest" description="Disordered" evidence="1">
    <location>
        <begin position="400"/>
        <end position="422"/>
    </location>
</feature>
<proteinExistence type="predicted"/>
<dbReference type="RefSeq" id="XP_013625098.1">
    <property type="nucleotide sequence ID" value="XM_013769644.1"/>
</dbReference>
<organism evidence="2 3">
    <name type="scientific">Brassica oleracea var. oleracea</name>
    <dbReference type="NCBI Taxonomy" id="109376"/>
    <lineage>
        <taxon>Eukaryota</taxon>
        <taxon>Viridiplantae</taxon>
        <taxon>Streptophyta</taxon>
        <taxon>Embryophyta</taxon>
        <taxon>Tracheophyta</taxon>
        <taxon>Spermatophyta</taxon>
        <taxon>Magnoliopsida</taxon>
        <taxon>eudicotyledons</taxon>
        <taxon>Gunneridae</taxon>
        <taxon>Pentapetalae</taxon>
        <taxon>rosids</taxon>
        <taxon>malvids</taxon>
        <taxon>Brassicales</taxon>
        <taxon>Brassicaceae</taxon>
        <taxon>Brassiceae</taxon>
        <taxon>Brassica</taxon>
    </lineage>
</organism>
<dbReference type="AlphaFoldDB" id="A0A0D3BHZ6"/>
<dbReference type="InterPro" id="IPR008581">
    <property type="entry name" value="DUF863_pln"/>
</dbReference>
<protein>
    <submittedName>
        <fullName evidence="2">Uncharacterized protein</fullName>
    </submittedName>
</protein>
<accession>A0A0D3BHZ6</accession>
<feature type="region of interest" description="Disordered" evidence="1">
    <location>
        <begin position="1"/>
        <end position="37"/>
    </location>
</feature>
<dbReference type="Pfam" id="PF05904">
    <property type="entry name" value="DUF863"/>
    <property type="match status" value="2"/>
</dbReference>
<feature type="region of interest" description="Disordered" evidence="1">
    <location>
        <begin position="82"/>
        <end position="113"/>
    </location>
</feature>
<evidence type="ECO:0000313" key="2">
    <source>
        <dbReference type="EnsemblPlants" id="Bo3g137100.1"/>
    </source>
</evidence>
<keyword evidence="3" id="KW-1185">Reference proteome</keyword>
<dbReference type="GeneID" id="106331321"/>
<dbReference type="Gramene" id="Bo3g137100.1">
    <property type="protein sequence ID" value="Bo3g137100.1"/>
    <property type="gene ID" value="Bo3g137100"/>
</dbReference>
<dbReference type="RefSeq" id="XP_013625097.1">
    <property type="nucleotide sequence ID" value="XM_013769643.1"/>
</dbReference>
<dbReference type="EnsemblPlants" id="Bo3g137100.1">
    <property type="protein sequence ID" value="Bo3g137100.1"/>
    <property type="gene ID" value="Bo3g137100"/>
</dbReference>
<feature type="region of interest" description="Disordered" evidence="1">
    <location>
        <begin position="567"/>
        <end position="605"/>
    </location>
</feature>
<dbReference type="PANTHER" id="PTHR33167">
    <property type="entry name" value="TRANSCRIPTION FACTOR, PUTATIVE (DUF863)-RELATED"/>
    <property type="match status" value="1"/>
</dbReference>
<evidence type="ECO:0000256" key="1">
    <source>
        <dbReference type="SAM" id="MobiDB-lite"/>
    </source>
</evidence>
<feature type="region of interest" description="Disordered" evidence="1">
    <location>
        <begin position="518"/>
        <end position="554"/>
    </location>
</feature>
<dbReference type="HOGENOM" id="CLU_516183_0_0_1"/>
<dbReference type="KEGG" id="boe:106331321"/>
<dbReference type="OMA" id="ASYECSA"/>
<reference evidence="2" key="2">
    <citation type="submission" date="2015-03" db="UniProtKB">
        <authorList>
            <consortium name="EnsemblPlants"/>
        </authorList>
    </citation>
    <scope>IDENTIFICATION</scope>
</reference>
<dbReference type="Proteomes" id="UP000032141">
    <property type="component" value="Chromosome C3"/>
</dbReference>